<evidence type="ECO:0000313" key="2">
    <source>
        <dbReference type="Proteomes" id="UP000762253"/>
    </source>
</evidence>
<gene>
    <name evidence="1" type="ORF">DP115_34460</name>
</gene>
<name>A0ABX1MG18_9CYAN</name>
<dbReference type="EMBL" id="QMEC01000389">
    <property type="protein sequence ID" value="NMF67550.1"/>
    <property type="molecule type" value="Genomic_DNA"/>
</dbReference>
<sequence length="86" mass="10166">YSRNFVRNLLITAQIQEQALKKFEDKKSKEALGTRYYLHLPKIAYTLARLPNRVLDDSDFRTSLKSPYNAPYFRAIVSWIELLNRS</sequence>
<protein>
    <submittedName>
        <fullName evidence="1">Type III-A CRISPR-associated protein Cas10/Csm1</fullName>
    </submittedName>
</protein>
<keyword evidence="2" id="KW-1185">Reference proteome</keyword>
<accession>A0ABX1MG18</accession>
<dbReference type="Proteomes" id="UP000762253">
    <property type="component" value="Unassembled WGS sequence"/>
</dbReference>
<evidence type="ECO:0000313" key="1">
    <source>
        <dbReference type="EMBL" id="NMF67550.1"/>
    </source>
</evidence>
<feature type="non-terminal residue" evidence="1">
    <location>
        <position position="1"/>
    </location>
</feature>
<reference evidence="1 2" key="1">
    <citation type="submission" date="2018-06" db="EMBL/GenBank/DDBJ databases">
        <title>Comparative genomics of Brasilonema spp. strains.</title>
        <authorList>
            <person name="Alvarenga D.O."/>
            <person name="Fiore M.F."/>
            <person name="Varani A.M."/>
        </authorList>
    </citation>
    <scope>NUCLEOTIDE SEQUENCE [LARGE SCALE GENOMIC DNA]</scope>
    <source>
        <strain evidence="1 2">UFV-OR1</strain>
    </source>
</reference>
<organism evidence="1 2">
    <name type="scientific">Brasilonema octagenarum UFV-OR1</name>
    <dbReference type="NCBI Taxonomy" id="417115"/>
    <lineage>
        <taxon>Bacteria</taxon>
        <taxon>Bacillati</taxon>
        <taxon>Cyanobacteriota</taxon>
        <taxon>Cyanophyceae</taxon>
        <taxon>Nostocales</taxon>
        <taxon>Scytonemataceae</taxon>
        <taxon>Brasilonema</taxon>
        <taxon>Octagenarum group</taxon>
    </lineage>
</organism>
<proteinExistence type="predicted"/>
<comment type="caution">
    <text evidence="1">The sequence shown here is derived from an EMBL/GenBank/DDBJ whole genome shotgun (WGS) entry which is preliminary data.</text>
</comment>